<dbReference type="AlphaFoldDB" id="A0A1M2VRL7"/>
<dbReference type="InterPro" id="IPR006710">
    <property type="entry name" value="Glyco_hydro_43"/>
</dbReference>
<evidence type="ECO:0000256" key="7">
    <source>
        <dbReference type="PIRNR" id="PIRNR026534"/>
    </source>
</evidence>
<keyword evidence="12" id="KW-1185">Reference proteome</keyword>
<evidence type="ECO:0000256" key="5">
    <source>
        <dbReference type="ARBA" id="ARBA00022801"/>
    </source>
</evidence>
<evidence type="ECO:0000256" key="8">
    <source>
        <dbReference type="PIRSR" id="PIRSR606710-1"/>
    </source>
</evidence>
<feature type="active site" description="Proton acceptor" evidence="8">
    <location>
        <position position="46"/>
    </location>
</feature>
<comment type="pathway">
    <text evidence="2 7">Glycan metabolism; L-arabinan degradation.</text>
</comment>
<dbReference type="STRING" id="154538.A0A1M2VRL7"/>
<feature type="site" description="Important for catalytic activity, responsible for pKa modulation of the active site Glu and correct orientation of both the proton donor and substrate" evidence="9">
    <location>
        <position position="160"/>
    </location>
</feature>
<evidence type="ECO:0000256" key="2">
    <source>
        <dbReference type="ARBA" id="ARBA00004834"/>
    </source>
</evidence>
<protein>
    <recommendedName>
        <fullName evidence="4 7">Arabinan endo-1,5-alpha-L-arabinosidase</fullName>
        <ecNumber evidence="4 7">3.2.1.99</ecNumber>
    </recommendedName>
</protein>
<dbReference type="SUPFAM" id="SSF75005">
    <property type="entry name" value="Arabinanase/levansucrase/invertase"/>
    <property type="match status" value="1"/>
</dbReference>
<dbReference type="Gene3D" id="2.115.10.20">
    <property type="entry name" value="Glycosyl hydrolase domain, family 43"/>
    <property type="match status" value="1"/>
</dbReference>
<comment type="catalytic activity">
    <reaction evidence="1 7">
        <text>Endohydrolysis of (1-&gt;5)-alpha-arabinofuranosidic linkages in (1-&gt;5)-arabinans.</text>
        <dbReference type="EC" id="3.2.1.99"/>
    </reaction>
</comment>
<dbReference type="PANTHER" id="PTHR43301:SF3">
    <property type="entry name" value="ARABINAN ENDO-1,5-ALPHA-L-ARABINOSIDASE A-RELATED"/>
    <property type="match status" value="1"/>
</dbReference>
<feature type="active site" description="Proton donor" evidence="8">
    <location>
        <position position="212"/>
    </location>
</feature>
<evidence type="ECO:0000256" key="9">
    <source>
        <dbReference type="PIRSR" id="PIRSR606710-2"/>
    </source>
</evidence>
<proteinExistence type="inferred from homology"/>
<organism evidence="11 12">
    <name type="scientific">Trametes pubescens</name>
    <name type="common">White-rot fungus</name>
    <dbReference type="NCBI Taxonomy" id="154538"/>
    <lineage>
        <taxon>Eukaryota</taxon>
        <taxon>Fungi</taxon>
        <taxon>Dikarya</taxon>
        <taxon>Basidiomycota</taxon>
        <taxon>Agaricomycotina</taxon>
        <taxon>Agaricomycetes</taxon>
        <taxon>Polyporales</taxon>
        <taxon>Polyporaceae</taxon>
        <taxon>Trametes</taxon>
    </lineage>
</organism>
<dbReference type="CDD" id="cd18831">
    <property type="entry name" value="GH43_AnAbnA-like"/>
    <property type="match status" value="1"/>
</dbReference>
<sequence>MTHLTSAFYTLCASLVALSLGSVASPLATTFPDPLALAGDHVYVHDPSLIQRESDGKYFLFTSHDKAGIITADDLAGPWTEIGSVLPDGSSIDLPGNNDIWAPDVSFHDGVYYAYYAVSVSGSMDSGIGLATSTSMDPGTWTDQGQVFRTQTGDPYNAIDPTLTIDENGTPLLTWGSYWGDIYQFNLGNDFKTVATDPVQVAHNSTPPSPVEGSFVWKNGDFFYLFTSSGQCCSFDPNNLPPAGNEYKVFVGRSASAHGPFVDQAGVDMRNNGGTLVLASHGDVFAPGGEGIFTDSKSGKDIFVYHYLHSQGSIAYVEANSSLGLNAIDWSSVGAVWAV</sequence>
<feature type="signal peptide" evidence="10">
    <location>
        <begin position="1"/>
        <end position="21"/>
    </location>
</feature>
<evidence type="ECO:0000256" key="10">
    <source>
        <dbReference type="SAM" id="SignalP"/>
    </source>
</evidence>
<dbReference type="InterPro" id="IPR016840">
    <property type="entry name" value="Glyco_hydro_43_endo_a_Ara-ase"/>
</dbReference>
<dbReference type="InterPro" id="IPR023296">
    <property type="entry name" value="Glyco_hydro_beta-prop_sf"/>
</dbReference>
<dbReference type="PIRSF" id="PIRSF026534">
    <property type="entry name" value="Endo_alpha-L-arabinosidase"/>
    <property type="match status" value="1"/>
</dbReference>
<dbReference type="Proteomes" id="UP000184267">
    <property type="component" value="Unassembled WGS sequence"/>
</dbReference>
<keyword evidence="5 7" id="KW-0378">Hydrolase</keyword>
<dbReference type="GO" id="GO:0046558">
    <property type="term" value="F:arabinan endo-1,5-alpha-L-arabinosidase activity"/>
    <property type="evidence" value="ECO:0007669"/>
    <property type="project" value="UniProtKB-EC"/>
</dbReference>
<keyword evidence="6 7" id="KW-0326">Glycosidase</keyword>
<keyword evidence="10" id="KW-0732">Signal</keyword>
<evidence type="ECO:0000256" key="3">
    <source>
        <dbReference type="ARBA" id="ARBA00009865"/>
    </source>
</evidence>
<comment type="caution">
    <text evidence="11">The sequence shown here is derived from an EMBL/GenBank/DDBJ whole genome shotgun (WGS) entry which is preliminary data.</text>
</comment>
<dbReference type="EC" id="3.2.1.99" evidence="4 7"/>
<dbReference type="EMBL" id="MNAD01000802">
    <property type="protein sequence ID" value="OJT10233.1"/>
    <property type="molecule type" value="Genomic_DNA"/>
</dbReference>
<comment type="similarity">
    <text evidence="3 7">Belongs to the glycosyl hydrolase 43 family.</text>
</comment>
<feature type="chain" id="PRO_5012566995" description="Arabinan endo-1,5-alpha-L-arabinosidase" evidence="10">
    <location>
        <begin position="22"/>
        <end position="339"/>
    </location>
</feature>
<evidence type="ECO:0000256" key="6">
    <source>
        <dbReference type="ARBA" id="ARBA00023295"/>
    </source>
</evidence>
<evidence type="ECO:0000313" key="11">
    <source>
        <dbReference type="EMBL" id="OJT10233.1"/>
    </source>
</evidence>
<dbReference type="GO" id="GO:0031222">
    <property type="term" value="P:arabinan catabolic process"/>
    <property type="evidence" value="ECO:0007669"/>
    <property type="project" value="UniProtKB-UniPathway"/>
</dbReference>
<dbReference type="InterPro" id="IPR050727">
    <property type="entry name" value="GH43_arabinanases"/>
</dbReference>
<dbReference type="OMA" id="GHLWAPD"/>
<evidence type="ECO:0000256" key="1">
    <source>
        <dbReference type="ARBA" id="ARBA00000375"/>
    </source>
</evidence>
<dbReference type="OrthoDB" id="195678at2759"/>
<name>A0A1M2VRL7_TRAPU</name>
<gene>
    <name evidence="11" type="ORF">TRAPUB_13253</name>
</gene>
<evidence type="ECO:0000313" key="12">
    <source>
        <dbReference type="Proteomes" id="UP000184267"/>
    </source>
</evidence>
<dbReference type="Pfam" id="PF04616">
    <property type="entry name" value="Glyco_hydro_43"/>
    <property type="match status" value="1"/>
</dbReference>
<accession>A0A1M2VRL7</accession>
<dbReference type="PANTHER" id="PTHR43301">
    <property type="entry name" value="ARABINAN ENDO-1,5-ALPHA-L-ARABINOSIDASE"/>
    <property type="match status" value="1"/>
</dbReference>
<reference evidence="11 12" key="1">
    <citation type="submission" date="2016-10" db="EMBL/GenBank/DDBJ databases">
        <title>Genome sequence of the basidiomycete white-rot fungus Trametes pubescens.</title>
        <authorList>
            <person name="Makela M.R."/>
            <person name="Granchi Z."/>
            <person name="Peng M."/>
            <person name="De Vries R.P."/>
            <person name="Grigoriev I."/>
            <person name="Riley R."/>
            <person name="Hilden K."/>
        </authorList>
    </citation>
    <scope>NUCLEOTIDE SEQUENCE [LARGE SCALE GENOMIC DNA]</scope>
    <source>
        <strain evidence="11 12">FBCC735</strain>
    </source>
</reference>
<dbReference type="UniPathway" id="UPA00667"/>
<evidence type="ECO:0000256" key="4">
    <source>
        <dbReference type="ARBA" id="ARBA00012586"/>
    </source>
</evidence>